<sequence length="722" mass="80859">MNEVPTLSIVLPAYGVAEYLPRCLDSVLRTDFAGLEVIAVDDASPDATGAILDEYAARDPRLKVRHLAVNRGLGGAREVGLREATGTYVWFVDSDDWLAEGAVDAVLARLAEVRPDVLITGFARVYPDGSTEPDTWRRLLVEPPLPASFTLAERPALLQMIMSVWNKVVRRDFLETLGVRFGPGYYEDISVTYPLLLAARSLSYLDRDVYLYRRQREGAITNTASPKHADAFAQYDAIFEFLDRHPEIGPQLVRLVFDRTVKQAVTILDTPGLVPDRLRQDFFARAAEHFRRRRPAGYRYPSGLRGVQYRLVERNAWSAYARLRPLQQLPRTLKRSARSAAPTAKRVVRGAGRRGLYEAYRRLPIDENLAVYAAYWYRGYACNPAAIYARMRELAPQVRGVWVVNTRQQAEALPPGVPYVLAGTPAYFKAMATAKYLVNNVNFPHTMTKRPGSVHVQTQHGTPLKLMGMDLKDRPLAAADMDFQRLREHVARWDYLVTPNPHSTAAFATAYPGSYQVLETGYPRNDRLARATSADVAEVRTRLGIPADVTAVLYAPTHREQQQSGYLPHLDLEQLARDLGGDFRLLVRAHYFYEGGAGLPADERIMDVSAHPVVEDLYLAADVLVTDYSSAMFDYAVLDRPIVVFAPDWAEYQRVRGVYFDLMAEPPGVVTTTARQLADALRDGSAEGPAAAKLRAAFRERFCALEDGRAAERVVRAVFPVR</sequence>
<dbReference type="InterPro" id="IPR007554">
    <property type="entry name" value="Glycerophosphate_synth"/>
</dbReference>
<dbReference type="Gene3D" id="3.40.50.12580">
    <property type="match status" value="1"/>
</dbReference>
<evidence type="ECO:0000256" key="6">
    <source>
        <dbReference type="ARBA" id="ARBA00023136"/>
    </source>
</evidence>
<keyword evidence="9" id="KW-1185">Reference proteome</keyword>
<reference evidence="9" key="1">
    <citation type="journal article" date="2019" name="Int. J. Syst. Evol. Microbiol.">
        <title>The Global Catalogue of Microorganisms (GCM) 10K type strain sequencing project: providing services to taxonomists for standard genome sequencing and annotation.</title>
        <authorList>
            <consortium name="The Broad Institute Genomics Platform"/>
            <consortium name="The Broad Institute Genome Sequencing Center for Infectious Disease"/>
            <person name="Wu L."/>
            <person name="Ma J."/>
        </authorList>
    </citation>
    <scope>NUCLEOTIDE SEQUENCE [LARGE SCALE GENOMIC DNA]</scope>
    <source>
        <strain evidence="9">JCM 4816</strain>
    </source>
</reference>
<dbReference type="RefSeq" id="WP_380588545.1">
    <property type="nucleotide sequence ID" value="NZ_JBHSQJ010000133.1"/>
</dbReference>
<comment type="caution">
    <text evidence="8">The sequence shown here is derived from an EMBL/GenBank/DDBJ whole genome shotgun (WGS) entry which is preliminary data.</text>
</comment>
<dbReference type="Proteomes" id="UP001596174">
    <property type="component" value="Unassembled WGS sequence"/>
</dbReference>
<dbReference type="Gene3D" id="3.90.550.10">
    <property type="entry name" value="Spore Coat Polysaccharide Biosynthesis Protein SpsA, Chain A"/>
    <property type="match status" value="1"/>
</dbReference>
<organism evidence="8 9">
    <name type="scientific">Streptacidiphilus monticola</name>
    <dbReference type="NCBI Taxonomy" id="2161674"/>
    <lineage>
        <taxon>Bacteria</taxon>
        <taxon>Bacillati</taxon>
        <taxon>Actinomycetota</taxon>
        <taxon>Actinomycetes</taxon>
        <taxon>Kitasatosporales</taxon>
        <taxon>Streptomycetaceae</taxon>
        <taxon>Streptacidiphilus</taxon>
    </lineage>
</organism>
<evidence type="ECO:0000256" key="4">
    <source>
        <dbReference type="ARBA" id="ARBA00022679"/>
    </source>
</evidence>
<comment type="similarity">
    <text evidence="2">Belongs to the CDP-glycerol glycerophosphotransferase family.</text>
</comment>
<evidence type="ECO:0000256" key="1">
    <source>
        <dbReference type="ARBA" id="ARBA00004202"/>
    </source>
</evidence>
<evidence type="ECO:0000256" key="2">
    <source>
        <dbReference type="ARBA" id="ARBA00010488"/>
    </source>
</evidence>
<gene>
    <name evidence="8" type="ORF">ACFP3V_26650</name>
</gene>
<proteinExistence type="inferred from homology"/>
<keyword evidence="3" id="KW-1003">Cell membrane</keyword>
<evidence type="ECO:0000313" key="9">
    <source>
        <dbReference type="Proteomes" id="UP001596174"/>
    </source>
</evidence>
<evidence type="ECO:0000256" key="3">
    <source>
        <dbReference type="ARBA" id="ARBA00022475"/>
    </source>
</evidence>
<dbReference type="CDD" id="cd00761">
    <property type="entry name" value="Glyco_tranf_GTA_type"/>
    <property type="match status" value="1"/>
</dbReference>
<dbReference type="InterPro" id="IPR001173">
    <property type="entry name" value="Glyco_trans_2-like"/>
</dbReference>
<dbReference type="Pfam" id="PF00535">
    <property type="entry name" value="Glycos_transf_2"/>
    <property type="match status" value="1"/>
</dbReference>
<dbReference type="EMBL" id="JBHSQJ010000133">
    <property type="protein sequence ID" value="MFC5910773.1"/>
    <property type="molecule type" value="Genomic_DNA"/>
</dbReference>
<dbReference type="InterPro" id="IPR029044">
    <property type="entry name" value="Nucleotide-diphossugar_trans"/>
</dbReference>
<name>A0ABW1G948_9ACTN</name>
<accession>A0ABW1G948</accession>
<protein>
    <submittedName>
        <fullName evidence="8">CDP-glycerol glycerophosphotransferase family protein</fullName>
    </submittedName>
</protein>
<dbReference type="SUPFAM" id="SSF53756">
    <property type="entry name" value="UDP-Glycosyltransferase/glycogen phosphorylase"/>
    <property type="match status" value="1"/>
</dbReference>
<dbReference type="InterPro" id="IPR051612">
    <property type="entry name" value="Teichoic_Acid_Biosynth"/>
</dbReference>
<keyword evidence="6" id="KW-0472">Membrane</keyword>
<dbReference type="InterPro" id="IPR043149">
    <property type="entry name" value="TagF_N"/>
</dbReference>
<evidence type="ECO:0000256" key="5">
    <source>
        <dbReference type="ARBA" id="ARBA00022944"/>
    </source>
</evidence>
<dbReference type="PANTHER" id="PTHR37316">
    <property type="entry name" value="TEICHOIC ACID GLYCEROL-PHOSPHATE PRIMASE"/>
    <property type="match status" value="1"/>
</dbReference>
<dbReference type="InterPro" id="IPR043148">
    <property type="entry name" value="TagF_C"/>
</dbReference>
<dbReference type="Pfam" id="PF04464">
    <property type="entry name" value="Glyphos_transf"/>
    <property type="match status" value="1"/>
</dbReference>
<dbReference type="SUPFAM" id="SSF53448">
    <property type="entry name" value="Nucleotide-diphospho-sugar transferases"/>
    <property type="match status" value="1"/>
</dbReference>
<evidence type="ECO:0000259" key="7">
    <source>
        <dbReference type="Pfam" id="PF00535"/>
    </source>
</evidence>
<dbReference type="PANTHER" id="PTHR37316:SF3">
    <property type="entry name" value="TEICHOIC ACID GLYCEROL-PHOSPHATE TRANSFERASE"/>
    <property type="match status" value="1"/>
</dbReference>
<keyword evidence="4" id="KW-0808">Transferase</keyword>
<evidence type="ECO:0000313" key="8">
    <source>
        <dbReference type="EMBL" id="MFC5910773.1"/>
    </source>
</evidence>
<dbReference type="Gene3D" id="3.40.50.11820">
    <property type="match status" value="1"/>
</dbReference>
<keyword evidence="5" id="KW-0777">Teichoic acid biosynthesis</keyword>
<comment type="subcellular location">
    <subcellularLocation>
        <location evidence="1">Cell membrane</location>
        <topology evidence="1">Peripheral membrane protein</topology>
    </subcellularLocation>
</comment>
<feature type="domain" description="Glycosyltransferase 2-like" evidence="7">
    <location>
        <begin position="8"/>
        <end position="177"/>
    </location>
</feature>